<dbReference type="KEGG" id="hazt:108670596"/>
<reference evidence="12" key="1">
    <citation type="submission" date="2025-08" db="UniProtKB">
        <authorList>
            <consortium name="RefSeq"/>
        </authorList>
    </citation>
    <scope>IDENTIFICATION</scope>
    <source>
        <tissue evidence="12">Whole organism</tissue>
    </source>
</reference>
<name>A0A8B7NIT2_HYAAZ</name>
<keyword evidence="8" id="KW-0812">Transmembrane</keyword>
<dbReference type="OrthoDB" id="6127264at2759"/>
<dbReference type="AlphaFoldDB" id="A0A8B7NIT2"/>
<organism evidence="11 12">
    <name type="scientific">Hyalella azteca</name>
    <name type="common">Amphipod</name>
    <dbReference type="NCBI Taxonomy" id="294128"/>
    <lineage>
        <taxon>Eukaryota</taxon>
        <taxon>Metazoa</taxon>
        <taxon>Ecdysozoa</taxon>
        <taxon>Arthropoda</taxon>
        <taxon>Crustacea</taxon>
        <taxon>Multicrustacea</taxon>
        <taxon>Malacostraca</taxon>
        <taxon>Eumalacostraca</taxon>
        <taxon>Peracarida</taxon>
        <taxon>Amphipoda</taxon>
        <taxon>Senticaudata</taxon>
        <taxon>Talitrida</taxon>
        <taxon>Talitroidea</taxon>
        <taxon>Hyalellidae</taxon>
        <taxon>Hyalella</taxon>
    </lineage>
</organism>
<dbReference type="InterPro" id="IPR008979">
    <property type="entry name" value="Galactose-bd-like_sf"/>
</dbReference>
<keyword evidence="2 9" id="KW-0732">Signal</keyword>
<feature type="compositionally biased region" description="Polar residues" evidence="7">
    <location>
        <begin position="792"/>
        <end position="819"/>
    </location>
</feature>
<protein>
    <submittedName>
        <fullName evidence="12">Uncharacterized protein LOC108670596</fullName>
    </submittedName>
</protein>
<evidence type="ECO:0000259" key="10">
    <source>
        <dbReference type="PROSITE" id="PS50923"/>
    </source>
</evidence>
<feature type="transmembrane region" description="Helical" evidence="8">
    <location>
        <begin position="462"/>
        <end position="486"/>
    </location>
</feature>
<dbReference type="SMART" id="SM00032">
    <property type="entry name" value="CCP"/>
    <property type="match status" value="4"/>
</dbReference>
<dbReference type="InterPro" id="IPR000436">
    <property type="entry name" value="Sushi_SCR_CCP_dom"/>
</dbReference>
<comment type="caution">
    <text evidence="6">Lacks conserved residue(s) required for the propagation of feature annotation.</text>
</comment>
<feature type="disulfide bond" evidence="6">
    <location>
        <begin position="320"/>
        <end position="347"/>
    </location>
</feature>
<gene>
    <name evidence="12" type="primary">LOC108670596</name>
</gene>
<evidence type="ECO:0000256" key="4">
    <source>
        <dbReference type="ARBA" id="ARBA00022837"/>
    </source>
</evidence>
<dbReference type="OMA" id="AYIMERQ"/>
<dbReference type="SUPFAM" id="SSF57535">
    <property type="entry name" value="Complement control module/SCR domain"/>
    <property type="match status" value="4"/>
</dbReference>
<dbReference type="PROSITE" id="PS50923">
    <property type="entry name" value="SUSHI"/>
    <property type="match status" value="4"/>
</dbReference>
<dbReference type="PANTHER" id="PTHR45656">
    <property type="entry name" value="PROTEIN CBR-CLEC-78"/>
    <property type="match status" value="1"/>
</dbReference>
<feature type="compositionally biased region" description="Basic and acidic residues" evidence="7">
    <location>
        <begin position="574"/>
        <end position="591"/>
    </location>
</feature>
<feature type="domain" description="Sushi" evidence="10">
    <location>
        <begin position="229"/>
        <end position="282"/>
    </location>
</feature>
<feature type="disulfide bond" evidence="6">
    <location>
        <begin position="62"/>
        <end position="89"/>
    </location>
</feature>
<dbReference type="Pfam" id="PF00084">
    <property type="entry name" value="Sushi"/>
    <property type="match status" value="4"/>
</dbReference>
<dbReference type="InterPro" id="IPR051277">
    <property type="entry name" value="SEZ6_CSMD_C4BPB_Regulators"/>
</dbReference>
<evidence type="ECO:0000313" key="12">
    <source>
        <dbReference type="RefSeq" id="XP_018013552.1"/>
    </source>
</evidence>
<keyword evidence="8" id="KW-0472">Membrane</keyword>
<feature type="compositionally biased region" description="Polar residues" evidence="7">
    <location>
        <begin position="890"/>
        <end position="914"/>
    </location>
</feature>
<evidence type="ECO:0000256" key="5">
    <source>
        <dbReference type="ARBA" id="ARBA00023157"/>
    </source>
</evidence>
<dbReference type="SMART" id="SM00607">
    <property type="entry name" value="FTP"/>
    <property type="match status" value="1"/>
</dbReference>
<dbReference type="Gene3D" id="2.60.120.260">
    <property type="entry name" value="Galactose-binding domain-like"/>
    <property type="match status" value="1"/>
</dbReference>
<keyword evidence="8" id="KW-1133">Transmembrane helix</keyword>
<feature type="domain" description="Sushi" evidence="10">
    <location>
        <begin position="283"/>
        <end position="349"/>
    </location>
</feature>
<dbReference type="Gene3D" id="2.10.70.10">
    <property type="entry name" value="Complement Module, domain 1"/>
    <property type="match status" value="4"/>
</dbReference>
<feature type="region of interest" description="Disordered" evidence="7">
    <location>
        <begin position="872"/>
        <end position="953"/>
    </location>
</feature>
<dbReference type="RefSeq" id="XP_018013552.1">
    <property type="nucleotide sequence ID" value="XM_018158063.2"/>
</dbReference>
<dbReference type="SUPFAM" id="SSF49785">
    <property type="entry name" value="Galactose-binding domain-like"/>
    <property type="match status" value="1"/>
</dbReference>
<evidence type="ECO:0000313" key="11">
    <source>
        <dbReference type="Proteomes" id="UP000694843"/>
    </source>
</evidence>
<keyword evidence="3" id="KW-0677">Repeat</keyword>
<feature type="compositionally biased region" description="Polar residues" evidence="7">
    <location>
        <begin position="559"/>
        <end position="572"/>
    </location>
</feature>
<feature type="region of interest" description="Disordered" evidence="7">
    <location>
        <begin position="554"/>
        <end position="591"/>
    </location>
</feature>
<dbReference type="GeneID" id="108670596"/>
<evidence type="ECO:0000256" key="1">
    <source>
        <dbReference type="ARBA" id="ARBA00022723"/>
    </source>
</evidence>
<keyword evidence="1" id="KW-0479">Metal-binding</keyword>
<keyword evidence="11" id="KW-1185">Reference proteome</keyword>
<feature type="domain" description="Sushi" evidence="10">
    <location>
        <begin position="350"/>
        <end position="412"/>
    </location>
</feature>
<keyword evidence="5 6" id="KW-1015">Disulfide bond</keyword>
<evidence type="ECO:0000256" key="8">
    <source>
        <dbReference type="SAM" id="Phobius"/>
    </source>
</evidence>
<accession>A0A8B7NIT2</accession>
<proteinExistence type="predicted"/>
<evidence type="ECO:0000256" key="6">
    <source>
        <dbReference type="PROSITE-ProRule" id="PRU00302"/>
    </source>
</evidence>
<feature type="disulfide bond" evidence="6">
    <location>
        <begin position="253"/>
        <end position="280"/>
    </location>
</feature>
<dbReference type="CDD" id="cd00033">
    <property type="entry name" value="CCP"/>
    <property type="match status" value="4"/>
</dbReference>
<keyword evidence="4" id="KW-0106">Calcium</keyword>
<feature type="domain" description="Sushi" evidence="10">
    <location>
        <begin position="23"/>
        <end position="91"/>
    </location>
</feature>
<dbReference type="InterPro" id="IPR006585">
    <property type="entry name" value="FTP1"/>
</dbReference>
<evidence type="ECO:0000256" key="9">
    <source>
        <dbReference type="SAM" id="SignalP"/>
    </source>
</evidence>
<sequence length="953" mass="103441">MAGALLLVALLLRAAAAAQGPEVVCGQPGRPINGTVSGDQPGDALGFPLGGYPAGAQVSYACVEGFVLFGDLQRTCLVNGSWSGEVPLCDFNVGAGKRSLQSGTLWSYSPGLAVDGSPDTCSFTPRGPDPRWWQVHLGHKFNVIRVAVTISPGSLQEFTIYVIELLADNKALYKPCTTFKGVFKTHKAVFLCNDGVGHPGQFVYIRDDRKEEEYFGLCEVEVFAFRERTPCGAPGAPLHGSVTAVGGRAEYGCSRGFTLTGDSVHTCSSGGRWEGQEPRCVQVRCPDLPNPPNGNIDFLSPNSSVPTSDLVPGTVARYRCTGGFTVRGNQSRGCQHSGQWDGVEPVCARVSCGDPPEVPHARHTLLNTTSVHGGIAVYTCAPGYRLTNASADMVSTCEDSGKWRDVNITCELITTAHWELIENTDRGATNGRSLNYEIETTIRKKEITQIAPEQSSAFNSPLVMGLAVVAALLLIALLFLLSVFAVRRHYLTGPGSLNPLLRSPLKRPPTYDTGYLNNAAYIMERQYNDSMNNGNRTPASSLYHNNLLSVSSRIPVENGTGNADSGSLSGSINRLDEPPYERVRSRSEHSYETIRKLNQQKSYVDEDADSEDHCYQQEPNYERVSGDKGSLWYESADKASVGYETVPDDRRKTPADDANNYQIKESNNCNECKESLTTKNDCFIHKVKDPGYEKIKEKDHQYETLKEKDPGYETMKKNSIVHGYASIKPKSSGTNLAEDNKSDVSTISIPDILQGIEALEDTAASVPVPPEILALYAKVDKSKKKKKPPELSIQQNSEIEESNYTSIEESKEASPSLSIINAGRPTPPPRPKGMAPPVLQPYSISFPSSSPAPQESFSSSILPNAALLDSNQNSSTLTKSSPRSSGSHFPLQQTYSDSTIRISVPDASSRSSKMYNGYQHMASCDDISRPPSVASECTSPSGTLRPLPPIPKH</sequence>
<feature type="compositionally biased region" description="Low complexity" evidence="7">
    <location>
        <begin position="874"/>
        <end position="887"/>
    </location>
</feature>
<dbReference type="PANTHER" id="PTHR45656:SF4">
    <property type="entry name" value="PROTEIN CBR-CLEC-78"/>
    <property type="match status" value="1"/>
</dbReference>
<keyword evidence="6" id="KW-0768">Sushi</keyword>
<feature type="region of interest" description="Disordered" evidence="7">
    <location>
        <begin position="784"/>
        <end position="858"/>
    </location>
</feature>
<feature type="compositionally biased region" description="Low complexity" evidence="7">
    <location>
        <begin position="845"/>
        <end position="858"/>
    </location>
</feature>
<feature type="chain" id="PRO_5034225389" evidence="9">
    <location>
        <begin position="18"/>
        <end position="953"/>
    </location>
</feature>
<dbReference type="Proteomes" id="UP000694843">
    <property type="component" value="Unplaced"/>
</dbReference>
<dbReference type="GO" id="GO:0046872">
    <property type="term" value="F:metal ion binding"/>
    <property type="evidence" value="ECO:0007669"/>
    <property type="project" value="UniProtKB-KW"/>
</dbReference>
<evidence type="ECO:0000256" key="7">
    <source>
        <dbReference type="SAM" id="MobiDB-lite"/>
    </source>
</evidence>
<dbReference type="InterPro" id="IPR035976">
    <property type="entry name" value="Sushi/SCR/CCP_sf"/>
</dbReference>
<evidence type="ECO:0000256" key="3">
    <source>
        <dbReference type="ARBA" id="ARBA00022737"/>
    </source>
</evidence>
<feature type="signal peptide" evidence="9">
    <location>
        <begin position="1"/>
        <end position="17"/>
    </location>
</feature>
<evidence type="ECO:0000256" key="2">
    <source>
        <dbReference type="ARBA" id="ARBA00022729"/>
    </source>
</evidence>